<feature type="transmembrane region" description="Helical" evidence="2">
    <location>
        <begin position="131"/>
        <end position="155"/>
    </location>
</feature>
<protein>
    <submittedName>
        <fullName evidence="4">DUF4328 domain-containing protein</fullName>
    </submittedName>
</protein>
<accession>A0A516NLF8</accession>
<evidence type="ECO:0000256" key="1">
    <source>
        <dbReference type="SAM" id="MobiDB-lite"/>
    </source>
</evidence>
<dbReference type="KEGG" id="nod:FOH10_14555"/>
<proteinExistence type="predicted"/>
<dbReference type="Pfam" id="PF14219">
    <property type="entry name" value="DUF4328"/>
    <property type="match status" value="1"/>
</dbReference>
<evidence type="ECO:0000259" key="3">
    <source>
        <dbReference type="Pfam" id="PF14219"/>
    </source>
</evidence>
<evidence type="ECO:0000313" key="4">
    <source>
        <dbReference type="EMBL" id="QDP79753.1"/>
    </source>
</evidence>
<dbReference type="Proteomes" id="UP000317039">
    <property type="component" value="Chromosome"/>
</dbReference>
<keyword evidence="2" id="KW-0472">Membrane</keyword>
<keyword evidence="2" id="KW-0812">Transmembrane</keyword>
<evidence type="ECO:0000256" key="2">
    <source>
        <dbReference type="SAM" id="Phobius"/>
    </source>
</evidence>
<gene>
    <name evidence="4" type="ORF">FOH10_14555</name>
</gene>
<keyword evidence="2" id="KW-1133">Transmembrane helix</keyword>
<reference evidence="4 5" key="1">
    <citation type="submission" date="2019-07" db="EMBL/GenBank/DDBJ databases">
        <title>Complete Genome Sequence and Methylome Analysis of Nocardia otitidis-caviarum NEB252.</title>
        <authorList>
            <person name="Fomenkov A."/>
            <person name="Anton B.P."/>
            <person name="Vincze T."/>
            <person name="Roberts R.J."/>
        </authorList>
    </citation>
    <scope>NUCLEOTIDE SEQUENCE [LARGE SCALE GENOMIC DNA]</scope>
    <source>
        <strain evidence="4 5">NEB252</strain>
    </source>
</reference>
<dbReference type="AlphaFoldDB" id="A0A516NLF8"/>
<organism evidence="4 5">
    <name type="scientific">Nocardia otitidiscaviarum</name>
    <dbReference type="NCBI Taxonomy" id="1823"/>
    <lineage>
        <taxon>Bacteria</taxon>
        <taxon>Bacillati</taxon>
        <taxon>Actinomycetota</taxon>
        <taxon>Actinomycetes</taxon>
        <taxon>Mycobacteriales</taxon>
        <taxon>Nocardiaceae</taxon>
        <taxon>Nocardia</taxon>
    </lineage>
</organism>
<feature type="compositionally biased region" description="Basic residues" evidence="1">
    <location>
        <begin position="64"/>
        <end position="73"/>
    </location>
</feature>
<sequence length="278" mass="30261">MAPRALGTPRFRPPRPTPPPGRRGPSPRRLATRIDALNRAACRTEDSASDKSTGRIRCATGRLRLQRPRRHRDRGATMHPSAPPDLPRLRGRARMASIAVFIALIGPVCLALATLTFGASRNSTEGQAGRALLGGGVVYLMLAWPIAGIAVMLWLRRARINTETLNPDYRHRFARGWVIAGWIVPVANLFVPPLMVADVLRASSAGRTSSRVVATWWTTWLTAHLTLVIGFVAVNNVEYPRGASALGQSLLLTLALFAVAAFTLRSIMVTVARSQDGR</sequence>
<name>A0A516NLF8_9NOCA</name>
<feature type="domain" description="DUF4328" evidence="3">
    <location>
        <begin position="134"/>
        <end position="267"/>
    </location>
</feature>
<evidence type="ECO:0000313" key="5">
    <source>
        <dbReference type="Proteomes" id="UP000317039"/>
    </source>
</evidence>
<feature type="transmembrane region" description="Helical" evidence="2">
    <location>
        <begin position="98"/>
        <end position="119"/>
    </location>
</feature>
<dbReference type="InterPro" id="IPR025565">
    <property type="entry name" value="DUF4328"/>
</dbReference>
<feature type="transmembrane region" description="Helical" evidence="2">
    <location>
        <begin position="216"/>
        <end position="237"/>
    </location>
</feature>
<feature type="region of interest" description="Disordered" evidence="1">
    <location>
        <begin position="1"/>
        <end position="88"/>
    </location>
</feature>
<dbReference type="EMBL" id="CP041695">
    <property type="protein sequence ID" value="QDP79753.1"/>
    <property type="molecule type" value="Genomic_DNA"/>
</dbReference>
<feature type="transmembrane region" description="Helical" evidence="2">
    <location>
        <begin position="176"/>
        <end position="196"/>
    </location>
</feature>
<feature type="transmembrane region" description="Helical" evidence="2">
    <location>
        <begin position="249"/>
        <end position="272"/>
    </location>
</feature>
<feature type="compositionally biased region" description="Basic and acidic residues" evidence="1">
    <location>
        <begin position="42"/>
        <end position="53"/>
    </location>
</feature>